<evidence type="ECO:0000259" key="1">
    <source>
        <dbReference type="Pfam" id="PF22790"/>
    </source>
</evidence>
<dbReference type="Pfam" id="PF22790">
    <property type="entry name" value="YkoP"/>
    <property type="match status" value="1"/>
</dbReference>
<proteinExistence type="predicted"/>
<dbReference type="RefSeq" id="WP_226370750.1">
    <property type="nucleotide sequence ID" value="NZ_JAGIKX010000003.1"/>
</dbReference>
<dbReference type="EMBL" id="JAGIKX010000003">
    <property type="protein sequence ID" value="MBP2256808.1"/>
    <property type="molecule type" value="Genomic_DNA"/>
</dbReference>
<sequence>MKNYLLRMWKTIDPVYFTFTRLQYVPSIEKDNTVFRVRLTRYKGTTVVLRDGTAIETNDLLLKIHLHNVCILRDLQAINGDVKKAVYLYHTIKHALPMLSKYVMEHQSHHEIKGIIGITCLHRGASRLGFEIVPIKNSWYCIYKKLSFLPMNFLCSTMDHNVPVYLFMSKGQLQNKYNG</sequence>
<organism evidence="2 3">
    <name type="scientific">Virgibacillus alimentarius</name>
    <dbReference type="NCBI Taxonomy" id="698769"/>
    <lineage>
        <taxon>Bacteria</taxon>
        <taxon>Bacillati</taxon>
        <taxon>Bacillota</taxon>
        <taxon>Bacilli</taxon>
        <taxon>Bacillales</taxon>
        <taxon>Bacillaceae</taxon>
        <taxon>Virgibacillus</taxon>
    </lineage>
</organism>
<evidence type="ECO:0000313" key="3">
    <source>
        <dbReference type="Proteomes" id="UP001519294"/>
    </source>
</evidence>
<name>A0ABS4S5R8_9BACI</name>
<evidence type="ECO:0000313" key="2">
    <source>
        <dbReference type="EMBL" id="MBP2256808.1"/>
    </source>
</evidence>
<feature type="domain" description="YkoP-like" evidence="1">
    <location>
        <begin position="2"/>
        <end position="177"/>
    </location>
</feature>
<protein>
    <recommendedName>
        <fullName evidence="1">YkoP-like domain-containing protein</fullName>
    </recommendedName>
</protein>
<comment type="caution">
    <text evidence="2">The sequence shown here is derived from an EMBL/GenBank/DDBJ whole genome shotgun (WGS) entry which is preliminary data.</text>
</comment>
<gene>
    <name evidence="2" type="ORF">J2Z81_000750</name>
</gene>
<accession>A0ABS4S5R8</accession>
<reference evidence="2 3" key="1">
    <citation type="submission" date="2021-03" db="EMBL/GenBank/DDBJ databases">
        <title>Genomic Encyclopedia of Type Strains, Phase IV (KMG-IV): sequencing the most valuable type-strain genomes for metagenomic binning, comparative biology and taxonomic classification.</title>
        <authorList>
            <person name="Goeker M."/>
        </authorList>
    </citation>
    <scope>NUCLEOTIDE SEQUENCE [LARGE SCALE GENOMIC DNA]</scope>
    <source>
        <strain evidence="2 3">DSM 25790</strain>
    </source>
</reference>
<dbReference type="Proteomes" id="UP001519294">
    <property type="component" value="Unassembled WGS sequence"/>
</dbReference>
<dbReference type="InterPro" id="IPR054467">
    <property type="entry name" value="YkoP-like_dom"/>
</dbReference>
<keyword evidence="3" id="KW-1185">Reference proteome</keyword>